<feature type="transmembrane region" description="Helical" evidence="6">
    <location>
        <begin position="550"/>
        <end position="575"/>
    </location>
</feature>
<feature type="compositionally biased region" description="Basic and acidic residues" evidence="5">
    <location>
        <begin position="679"/>
        <end position="694"/>
    </location>
</feature>
<comment type="subcellular location">
    <subcellularLocation>
        <location evidence="1">Membrane</location>
    </subcellularLocation>
</comment>
<dbReference type="InterPro" id="IPR017452">
    <property type="entry name" value="GPCR_Rhodpsn_7TM"/>
</dbReference>
<keyword evidence="3 6" id="KW-1133">Transmembrane helix</keyword>
<dbReference type="Proteomes" id="UP000095751">
    <property type="component" value="Unassembled WGS sequence"/>
</dbReference>
<feature type="transmembrane region" description="Helical" evidence="6">
    <location>
        <begin position="302"/>
        <end position="327"/>
    </location>
</feature>
<evidence type="ECO:0000256" key="1">
    <source>
        <dbReference type="ARBA" id="ARBA00004370"/>
    </source>
</evidence>
<proteinExistence type="predicted"/>
<feature type="transmembrane region" description="Helical" evidence="6">
    <location>
        <begin position="581"/>
        <end position="602"/>
    </location>
</feature>
<name>A0A1E7ELU1_9STRA</name>
<dbReference type="AlphaFoldDB" id="A0A1E7ELU1"/>
<feature type="domain" description="G-protein coupled receptors family 1 profile" evidence="7">
    <location>
        <begin position="344"/>
        <end position="573"/>
    </location>
</feature>
<evidence type="ECO:0000256" key="4">
    <source>
        <dbReference type="ARBA" id="ARBA00023136"/>
    </source>
</evidence>
<dbReference type="SUPFAM" id="SSF81321">
    <property type="entry name" value="Family A G protein-coupled receptor-like"/>
    <property type="match status" value="1"/>
</dbReference>
<evidence type="ECO:0000313" key="8">
    <source>
        <dbReference type="EMBL" id="OEU06533.1"/>
    </source>
</evidence>
<feature type="transmembrane region" description="Helical" evidence="6">
    <location>
        <begin position="379"/>
        <end position="402"/>
    </location>
</feature>
<feature type="transmembrane region" description="Helical" evidence="6">
    <location>
        <begin position="433"/>
        <end position="454"/>
    </location>
</feature>
<keyword evidence="4 6" id="KW-0472">Membrane</keyword>
<feature type="region of interest" description="Disordered" evidence="5">
    <location>
        <begin position="654"/>
        <end position="694"/>
    </location>
</feature>
<feature type="region of interest" description="Disordered" evidence="5">
    <location>
        <begin position="630"/>
        <end position="649"/>
    </location>
</feature>
<dbReference type="PROSITE" id="PS50262">
    <property type="entry name" value="G_PROTEIN_RECEP_F1_2"/>
    <property type="match status" value="1"/>
</dbReference>
<dbReference type="OrthoDB" id="48325at2759"/>
<organism evidence="8 9">
    <name type="scientific">Fragilariopsis cylindrus CCMP1102</name>
    <dbReference type="NCBI Taxonomy" id="635003"/>
    <lineage>
        <taxon>Eukaryota</taxon>
        <taxon>Sar</taxon>
        <taxon>Stramenopiles</taxon>
        <taxon>Ochrophyta</taxon>
        <taxon>Bacillariophyta</taxon>
        <taxon>Bacillariophyceae</taxon>
        <taxon>Bacillariophycidae</taxon>
        <taxon>Bacillariales</taxon>
        <taxon>Bacillariaceae</taxon>
        <taxon>Fragilariopsis</taxon>
    </lineage>
</organism>
<dbReference type="Gene3D" id="1.20.1070.10">
    <property type="entry name" value="Rhodopsin 7-helix transmembrane proteins"/>
    <property type="match status" value="1"/>
</dbReference>
<evidence type="ECO:0000259" key="7">
    <source>
        <dbReference type="PROSITE" id="PS50262"/>
    </source>
</evidence>
<feature type="compositionally biased region" description="Low complexity" evidence="5">
    <location>
        <begin position="92"/>
        <end position="107"/>
    </location>
</feature>
<evidence type="ECO:0000256" key="2">
    <source>
        <dbReference type="ARBA" id="ARBA00022692"/>
    </source>
</evidence>
<dbReference type="EMBL" id="KV784408">
    <property type="protein sequence ID" value="OEU06533.1"/>
    <property type="molecule type" value="Genomic_DNA"/>
</dbReference>
<keyword evidence="9" id="KW-1185">Reference proteome</keyword>
<evidence type="ECO:0000256" key="5">
    <source>
        <dbReference type="SAM" id="MobiDB-lite"/>
    </source>
</evidence>
<feature type="region of interest" description="Disordered" evidence="5">
    <location>
        <begin position="92"/>
        <end position="122"/>
    </location>
</feature>
<accession>A0A1E7ELU1</accession>
<feature type="transmembrane region" description="Helical" evidence="6">
    <location>
        <begin position="474"/>
        <end position="495"/>
    </location>
</feature>
<evidence type="ECO:0000256" key="3">
    <source>
        <dbReference type="ARBA" id="ARBA00022989"/>
    </source>
</evidence>
<reference evidence="8 9" key="1">
    <citation type="submission" date="2016-09" db="EMBL/GenBank/DDBJ databases">
        <title>Extensive genetic diversity and differential bi-allelic expression allows diatom success in the polar Southern Ocean.</title>
        <authorList>
            <consortium name="DOE Joint Genome Institute"/>
            <person name="Mock T."/>
            <person name="Otillar R.P."/>
            <person name="Strauss J."/>
            <person name="Dupont C."/>
            <person name="Frickenhaus S."/>
            <person name="Maumus F."/>
            <person name="Mcmullan M."/>
            <person name="Sanges R."/>
            <person name="Schmutz J."/>
            <person name="Toseland A."/>
            <person name="Valas R."/>
            <person name="Veluchamy A."/>
            <person name="Ward B.J."/>
            <person name="Allen A."/>
            <person name="Barry K."/>
            <person name="Falciatore A."/>
            <person name="Ferrante M."/>
            <person name="Fortunato A.E."/>
            <person name="Gloeckner G."/>
            <person name="Gruber A."/>
            <person name="Hipkin R."/>
            <person name="Janech M."/>
            <person name="Kroth P."/>
            <person name="Leese F."/>
            <person name="Lindquist E."/>
            <person name="Lyon B.R."/>
            <person name="Martin J."/>
            <person name="Mayer C."/>
            <person name="Parker M."/>
            <person name="Quesneville H."/>
            <person name="Raymond J."/>
            <person name="Uhlig C."/>
            <person name="Valentin K.U."/>
            <person name="Worden A.Z."/>
            <person name="Armbrust E.V."/>
            <person name="Bowler C."/>
            <person name="Green B."/>
            <person name="Moulton V."/>
            <person name="Van Oosterhout C."/>
            <person name="Grigoriev I."/>
        </authorList>
    </citation>
    <scope>NUCLEOTIDE SEQUENCE [LARGE SCALE GENOMIC DNA]</scope>
    <source>
        <strain evidence="8 9">CCMP1102</strain>
    </source>
</reference>
<evidence type="ECO:0000313" key="9">
    <source>
        <dbReference type="Proteomes" id="UP000095751"/>
    </source>
</evidence>
<dbReference type="KEGG" id="fcy:FRACYDRAFT_254554"/>
<gene>
    <name evidence="8" type="ORF">FRACYDRAFT_254554</name>
</gene>
<dbReference type="InParanoid" id="A0A1E7ELU1"/>
<sequence length="694" mass="77727">MTSVFPDDQFRNGCDESKCVSLVPISTISTSFTCYTDTDTGTDGNVVGGDYPMLCADGYQPRMVHDEPPLFLTDSNDDRPYKYYTCCPPLSSSTGTETTTDNTSSTITHDRRHCSDPVISNNTNTNIDDGSVEFVDTMKLCQDDDDDRRYYPHQMKNPRQEEPSSLSSYTCCDWVDNKYIIIEKTSTVNTVNTSSPFFAGSNSNSSSLLDSFLDDIECVQYRNDLYEKAIIQNTYGHIFVRKCNFDVGSSMDSFTSPRIDTGNPSKYECCKNTLVTAAAAATVTVEPFLVDTAFRMTVYPQIIVSSMAVICCLIIILGLLIPFIVGIENTKNTSRWKKKTDCTGASTVIRSTTAARRASTGGASNKNSRTAVIYNPYNMYLCSLAVPDLILNTYLLGMYISFANQKYNPRYSKGNIVWNEIAPPAAFASFEGAFVVACSTANLYMNVIISFEMFILLKSNHDIQRYAPPKLRKVVFQSISVYVFAIIIFVTHYFICRAVSEGKILFLKTNTVWSLIVTYILPIGFFAGVCFLIWYRSYIKATNRKLRQCVLYFFRIIVVFCIIWLPGMLLLVIGAPTRNGTLISLGLLFCAIQPIVSTCMAMTKHDVRNYCLDFITLSYCFKNNKQQQQQSNEEEKKIENPVTTCKAPIVDEQQYATSTTPTSPPPSPDSDPNVNINDRNGKVNAEEEILCDKV</sequence>
<evidence type="ECO:0000256" key="6">
    <source>
        <dbReference type="SAM" id="Phobius"/>
    </source>
</evidence>
<feature type="transmembrane region" description="Helical" evidence="6">
    <location>
        <begin position="515"/>
        <end position="538"/>
    </location>
</feature>
<dbReference type="GO" id="GO:0016020">
    <property type="term" value="C:membrane"/>
    <property type="evidence" value="ECO:0007669"/>
    <property type="project" value="UniProtKB-SubCell"/>
</dbReference>
<protein>
    <recommendedName>
        <fullName evidence="7">G-protein coupled receptors family 1 profile domain-containing protein</fullName>
    </recommendedName>
</protein>
<dbReference type="CDD" id="cd00637">
    <property type="entry name" value="7tm_classA_rhodopsin-like"/>
    <property type="match status" value="1"/>
</dbReference>
<keyword evidence="2 6" id="KW-0812">Transmembrane</keyword>